<accession>A0A2J6S5A2</accession>
<dbReference type="GO" id="GO:0012505">
    <property type="term" value="C:endomembrane system"/>
    <property type="evidence" value="ECO:0007669"/>
    <property type="project" value="UniProtKB-SubCell"/>
</dbReference>
<evidence type="ECO:0000313" key="13">
    <source>
        <dbReference type="EMBL" id="PMD45937.1"/>
    </source>
</evidence>
<dbReference type="Gene3D" id="1.50.10.20">
    <property type="match status" value="1"/>
</dbReference>
<organism evidence="13 14">
    <name type="scientific">Hyaloscypha variabilis (strain UAMH 11265 / GT02V1 / F)</name>
    <name type="common">Meliniomyces variabilis</name>
    <dbReference type="NCBI Taxonomy" id="1149755"/>
    <lineage>
        <taxon>Eukaryota</taxon>
        <taxon>Fungi</taxon>
        <taxon>Dikarya</taxon>
        <taxon>Ascomycota</taxon>
        <taxon>Pezizomycotina</taxon>
        <taxon>Leotiomycetes</taxon>
        <taxon>Helotiales</taxon>
        <taxon>Hyaloscyphaceae</taxon>
        <taxon>Hyaloscypha</taxon>
        <taxon>Hyaloscypha variabilis</taxon>
    </lineage>
</organism>
<dbReference type="InterPro" id="IPR008928">
    <property type="entry name" value="6-hairpin_glycosidase_sf"/>
</dbReference>
<dbReference type="Proteomes" id="UP000235786">
    <property type="component" value="Unassembled WGS sequence"/>
</dbReference>
<evidence type="ECO:0000256" key="9">
    <source>
        <dbReference type="ARBA" id="ARBA00023295"/>
    </source>
</evidence>
<protein>
    <recommendedName>
        <fullName evidence="4">mannan endo-1,6-alpha-mannosidase</fullName>
        <ecNumber evidence="4">3.2.1.101</ecNumber>
    </recommendedName>
</protein>
<evidence type="ECO:0000256" key="10">
    <source>
        <dbReference type="SAM" id="MobiDB-lite"/>
    </source>
</evidence>
<evidence type="ECO:0000256" key="2">
    <source>
        <dbReference type="ARBA" id="ARBA00004308"/>
    </source>
</evidence>
<comment type="similarity">
    <text evidence="3">Belongs to the glycosyl hydrolase 76 family.</text>
</comment>
<dbReference type="PANTHER" id="PTHR12145">
    <property type="entry name" value="MANNAN ENDO-1,6-ALPHA-MANNOSIDASE DCW1"/>
    <property type="match status" value="1"/>
</dbReference>
<name>A0A2J6S5A2_HYAVF</name>
<keyword evidence="14" id="KW-1185">Reference proteome</keyword>
<feature type="transmembrane region" description="Helical" evidence="11">
    <location>
        <begin position="427"/>
        <end position="447"/>
    </location>
</feature>
<keyword evidence="11" id="KW-0812">Transmembrane</keyword>
<feature type="compositionally biased region" description="Polar residues" evidence="10">
    <location>
        <begin position="534"/>
        <end position="554"/>
    </location>
</feature>
<reference evidence="13 14" key="1">
    <citation type="submission" date="2016-04" db="EMBL/GenBank/DDBJ databases">
        <title>A degradative enzymes factory behind the ericoid mycorrhizal symbiosis.</title>
        <authorList>
            <consortium name="DOE Joint Genome Institute"/>
            <person name="Martino E."/>
            <person name="Morin E."/>
            <person name="Grelet G."/>
            <person name="Kuo A."/>
            <person name="Kohler A."/>
            <person name="Daghino S."/>
            <person name="Barry K."/>
            <person name="Choi C."/>
            <person name="Cichocki N."/>
            <person name="Clum A."/>
            <person name="Copeland A."/>
            <person name="Hainaut M."/>
            <person name="Haridas S."/>
            <person name="Labutti K."/>
            <person name="Lindquist E."/>
            <person name="Lipzen A."/>
            <person name="Khouja H.-R."/>
            <person name="Murat C."/>
            <person name="Ohm R."/>
            <person name="Olson A."/>
            <person name="Spatafora J."/>
            <person name="Veneault-Fourrey C."/>
            <person name="Henrissat B."/>
            <person name="Grigoriev I."/>
            <person name="Martin F."/>
            <person name="Perotto S."/>
        </authorList>
    </citation>
    <scope>NUCLEOTIDE SEQUENCE [LARGE SCALE GENOMIC DNA]</scope>
    <source>
        <strain evidence="13 14">F</strain>
    </source>
</reference>
<feature type="compositionally biased region" description="Basic and acidic residues" evidence="10">
    <location>
        <begin position="615"/>
        <end position="642"/>
    </location>
</feature>
<dbReference type="GO" id="GO:0016052">
    <property type="term" value="P:carbohydrate catabolic process"/>
    <property type="evidence" value="ECO:0007669"/>
    <property type="project" value="InterPro"/>
</dbReference>
<dbReference type="EC" id="3.2.1.101" evidence="4"/>
<feature type="region of interest" description="Disordered" evidence="10">
    <location>
        <begin position="579"/>
        <end position="642"/>
    </location>
</feature>
<dbReference type="FunFam" id="1.50.10.20:FF:000006">
    <property type="entry name" value="Mannan endo-1,6-alpha-mannosidase"/>
    <property type="match status" value="1"/>
</dbReference>
<evidence type="ECO:0000256" key="6">
    <source>
        <dbReference type="ARBA" id="ARBA00022801"/>
    </source>
</evidence>
<dbReference type="InterPro" id="IPR014480">
    <property type="entry name" value="Mannan-1_6-alpha_mannosidase"/>
</dbReference>
<dbReference type="EMBL" id="KZ613939">
    <property type="protein sequence ID" value="PMD45937.1"/>
    <property type="molecule type" value="Genomic_DNA"/>
</dbReference>
<evidence type="ECO:0000256" key="11">
    <source>
        <dbReference type="SAM" id="Phobius"/>
    </source>
</evidence>
<gene>
    <name evidence="13" type="ORF">L207DRAFT_506946</name>
</gene>
<keyword evidence="5 12" id="KW-0732">Signal</keyword>
<comment type="subcellular location">
    <subcellularLocation>
        <location evidence="2">Endomembrane system</location>
    </subcellularLocation>
</comment>
<feature type="region of interest" description="Disordered" evidence="10">
    <location>
        <begin position="505"/>
        <end position="567"/>
    </location>
</feature>
<feature type="signal peptide" evidence="12">
    <location>
        <begin position="1"/>
        <end position="20"/>
    </location>
</feature>
<dbReference type="OrthoDB" id="4187847at2759"/>
<dbReference type="GO" id="GO:0008496">
    <property type="term" value="F:mannan endo-1,6-alpha-mannosidase activity"/>
    <property type="evidence" value="ECO:0007669"/>
    <property type="project" value="UniProtKB-EC"/>
</dbReference>
<evidence type="ECO:0000256" key="8">
    <source>
        <dbReference type="ARBA" id="ARBA00023180"/>
    </source>
</evidence>
<keyword evidence="9" id="KW-0326">Glycosidase</keyword>
<evidence type="ECO:0000256" key="5">
    <source>
        <dbReference type="ARBA" id="ARBA00022729"/>
    </source>
</evidence>
<dbReference type="GO" id="GO:0009272">
    <property type="term" value="P:fungal-type cell wall biogenesis"/>
    <property type="evidence" value="ECO:0007669"/>
    <property type="project" value="TreeGrafter"/>
</dbReference>
<comment type="catalytic activity">
    <reaction evidence="1">
        <text>Random hydrolysis of (1-&gt;6)-alpha-D-mannosidic linkages in unbranched (1-&gt;6)-mannans.</text>
        <dbReference type="EC" id="3.2.1.101"/>
    </reaction>
</comment>
<keyword evidence="6 13" id="KW-0378">Hydrolase</keyword>
<dbReference type="Pfam" id="PF03663">
    <property type="entry name" value="Glyco_hydro_76"/>
    <property type="match status" value="1"/>
</dbReference>
<evidence type="ECO:0000256" key="12">
    <source>
        <dbReference type="SAM" id="SignalP"/>
    </source>
</evidence>
<feature type="compositionally biased region" description="Basic and acidic residues" evidence="10">
    <location>
        <begin position="509"/>
        <end position="533"/>
    </location>
</feature>
<keyword evidence="7 11" id="KW-0472">Membrane</keyword>
<evidence type="ECO:0000256" key="3">
    <source>
        <dbReference type="ARBA" id="ARBA00009699"/>
    </source>
</evidence>
<sequence length="642" mass="70753">MVQFRRLALLWLCTLQSIAAIDVDWTDPESIKDAAATIAAGMMSYYVGNEYGQTPGLLPAPYYWWEAGAMWGSLVNYWHYTNDTTYNDLTMQALQWQVGPHDDFMPPNASASLGNDDQAFWGMAALQAAEYKFPNPLETQPSWLSLAQAVFNEQTGRWDTKTCNGGIRWQIYEITGYNLKNSISNGCLFNIASRLARYTGDDMYSDWAEEIWDWMWRIGLIDTNYNVYDNTEADILNCTTIDHAQWTYNAGTMLMGASTMWNITQSDVWKNRTSNLLSTLVFDYFPGGVMKDICEQNNACDVDQHSFKAYLSRWMTAATQMAPFTAPIINPLLLSSAQAATAQCVGAPTGNVCGLKWYNNGTWDGTAGVGQQMAALEVVLGTLVGMTTGAVTNSTGGTSPSNPNAGYNASSIPPGQTITPPTKADKVGAWFLTALWIVMTLWVWWFMNSRGWERRGERPTVGGKAGRRGRTVSTFEMGATNGVSLASAATRLSYVNGVSLVHEVSPSDEANKTDGAERDEKSSPLPLHTERPLSSRNTLTKAPDRSSTFSSTGVFPSDRNAKAKSQLHVRAQSYFGVGERRGSRALPPIHERERGERRRRRSEGGLFEGGGGGGGKEEGKEKEGRGSRFKEEISGESESRLD</sequence>
<dbReference type="STRING" id="1149755.A0A2J6S5A2"/>
<dbReference type="PANTHER" id="PTHR12145:SF36">
    <property type="entry name" value="MANNAN ENDO-1,6-ALPHA-MANNOSIDASE DCW1"/>
    <property type="match status" value="1"/>
</dbReference>
<feature type="region of interest" description="Disordered" evidence="10">
    <location>
        <begin position="392"/>
        <end position="420"/>
    </location>
</feature>
<evidence type="ECO:0000256" key="4">
    <source>
        <dbReference type="ARBA" id="ARBA00012350"/>
    </source>
</evidence>
<feature type="chain" id="PRO_5014382752" description="mannan endo-1,6-alpha-mannosidase" evidence="12">
    <location>
        <begin position="21"/>
        <end position="642"/>
    </location>
</feature>
<evidence type="ECO:0000256" key="1">
    <source>
        <dbReference type="ARBA" id="ARBA00001452"/>
    </source>
</evidence>
<evidence type="ECO:0000256" key="7">
    <source>
        <dbReference type="ARBA" id="ARBA00023136"/>
    </source>
</evidence>
<keyword evidence="8" id="KW-0325">Glycoprotein</keyword>
<dbReference type="InterPro" id="IPR005198">
    <property type="entry name" value="Glyco_hydro_76"/>
</dbReference>
<keyword evidence="11" id="KW-1133">Transmembrane helix</keyword>
<proteinExistence type="inferred from homology"/>
<evidence type="ECO:0000313" key="14">
    <source>
        <dbReference type="Proteomes" id="UP000235786"/>
    </source>
</evidence>
<dbReference type="SUPFAM" id="SSF48208">
    <property type="entry name" value="Six-hairpin glycosidases"/>
    <property type="match status" value="1"/>
</dbReference>
<dbReference type="AlphaFoldDB" id="A0A2J6S5A2"/>